<dbReference type="InterPro" id="IPR010992">
    <property type="entry name" value="IHF-like_DNA-bd_dom_sf"/>
</dbReference>
<dbReference type="CDD" id="cd13836">
    <property type="entry name" value="IHF_B"/>
    <property type="match status" value="1"/>
</dbReference>
<evidence type="ECO:0008006" key="7">
    <source>
        <dbReference type="Google" id="ProtNLM"/>
    </source>
</evidence>
<evidence type="ECO:0000256" key="1">
    <source>
        <dbReference type="ARBA" id="ARBA00010529"/>
    </source>
</evidence>
<dbReference type="PANTHER" id="PTHR33175:SF3">
    <property type="entry name" value="DNA-BINDING PROTEIN HU-BETA"/>
    <property type="match status" value="1"/>
</dbReference>
<dbReference type="SMART" id="SM00411">
    <property type="entry name" value="BHL"/>
    <property type="match status" value="1"/>
</dbReference>
<evidence type="ECO:0000256" key="3">
    <source>
        <dbReference type="ARBA" id="ARBA00023125"/>
    </source>
</evidence>
<dbReference type="RefSeq" id="WP_231839850.1">
    <property type="nucleotide sequence ID" value="NZ_AP025581.1"/>
</dbReference>
<dbReference type="GO" id="GO:0030261">
    <property type="term" value="P:chromosome condensation"/>
    <property type="evidence" value="ECO:0007669"/>
    <property type="project" value="UniProtKB-KW"/>
</dbReference>
<reference evidence="5" key="1">
    <citation type="submission" date="2022-01" db="EMBL/GenBank/DDBJ databases">
        <title>Novel bile acid biosynthetic pathways are enriched in the microbiome of centenarians.</title>
        <authorList>
            <person name="Sato Y."/>
            <person name="Atarashi K."/>
            <person name="Plichta R.D."/>
            <person name="Arai Y."/>
            <person name="Sasajima S."/>
            <person name="Kearney M.S."/>
            <person name="Suda W."/>
            <person name="Takeshita K."/>
            <person name="Sasaki T."/>
            <person name="Okamoto S."/>
            <person name="Skelly N.A."/>
            <person name="Okamura Y."/>
            <person name="Vlamakis H."/>
            <person name="Li Y."/>
            <person name="Tanoue T."/>
            <person name="Takei H."/>
            <person name="Nittono H."/>
            <person name="Narushima S."/>
            <person name="Irie J."/>
            <person name="Itoh H."/>
            <person name="Moriya K."/>
            <person name="Sugiura Y."/>
            <person name="Suematsu M."/>
            <person name="Moritoki N."/>
            <person name="Shibata S."/>
            <person name="Littman R.D."/>
            <person name="Fischbach A.M."/>
            <person name="Uwamino Y."/>
            <person name="Inoue T."/>
            <person name="Honda A."/>
            <person name="Hattori M."/>
            <person name="Murai T."/>
            <person name="Xavier J.R."/>
            <person name="Hirose N."/>
            <person name="Honda K."/>
        </authorList>
    </citation>
    <scope>NUCLEOTIDE SEQUENCE</scope>
    <source>
        <strain evidence="5">CE91-St16</strain>
    </source>
</reference>
<dbReference type="SUPFAM" id="SSF47729">
    <property type="entry name" value="IHF-like DNA-binding proteins"/>
    <property type="match status" value="1"/>
</dbReference>
<protein>
    <recommendedName>
        <fullName evidence="7">Integration host factor subunit beta</fullName>
    </recommendedName>
</protein>
<dbReference type="Gene3D" id="4.10.520.10">
    <property type="entry name" value="IHF-like DNA-binding proteins"/>
    <property type="match status" value="1"/>
</dbReference>
<keyword evidence="3" id="KW-0238">DNA-binding</keyword>
<dbReference type="Proteomes" id="UP001055105">
    <property type="component" value="Unassembled WGS sequence"/>
</dbReference>
<evidence type="ECO:0000313" key="6">
    <source>
        <dbReference type="Proteomes" id="UP001055105"/>
    </source>
</evidence>
<dbReference type="GO" id="GO:0030527">
    <property type="term" value="F:structural constituent of chromatin"/>
    <property type="evidence" value="ECO:0007669"/>
    <property type="project" value="InterPro"/>
</dbReference>
<evidence type="ECO:0000256" key="4">
    <source>
        <dbReference type="RuleBase" id="RU003939"/>
    </source>
</evidence>
<dbReference type="GO" id="GO:0005829">
    <property type="term" value="C:cytosol"/>
    <property type="evidence" value="ECO:0007669"/>
    <property type="project" value="TreeGrafter"/>
</dbReference>
<dbReference type="Pfam" id="PF00216">
    <property type="entry name" value="Bac_DNA_binding"/>
    <property type="match status" value="1"/>
</dbReference>
<evidence type="ECO:0000256" key="2">
    <source>
        <dbReference type="ARBA" id="ARBA00023067"/>
    </source>
</evidence>
<evidence type="ECO:0000313" key="5">
    <source>
        <dbReference type="EMBL" id="GKI18979.1"/>
    </source>
</evidence>
<dbReference type="PANTHER" id="PTHR33175">
    <property type="entry name" value="DNA-BINDING PROTEIN HU"/>
    <property type="match status" value="1"/>
</dbReference>
<sequence length="110" mass="12279">MTKQEIVKQIARETGVEAATVLAVVEGFMEEVRAAQIRKENVFLRGFGTFLIKRRKEKKGRNITKNTTIVIPAHDIPAFKNPVPCRISTVGFQELASEPCLHLSAHTALH</sequence>
<organism evidence="5 6">
    <name type="scientific">Alistipes finegoldii</name>
    <dbReference type="NCBI Taxonomy" id="214856"/>
    <lineage>
        <taxon>Bacteria</taxon>
        <taxon>Pseudomonadati</taxon>
        <taxon>Bacteroidota</taxon>
        <taxon>Bacteroidia</taxon>
        <taxon>Bacteroidales</taxon>
        <taxon>Rikenellaceae</taxon>
        <taxon>Alistipes</taxon>
    </lineage>
</organism>
<dbReference type="AlphaFoldDB" id="A0AA37KQ86"/>
<accession>A0AA37KQ86</accession>
<dbReference type="InterPro" id="IPR000119">
    <property type="entry name" value="Hist_DNA-bd"/>
</dbReference>
<comment type="similarity">
    <text evidence="1 4">Belongs to the bacterial histone-like protein family.</text>
</comment>
<dbReference type="GeneID" id="92758360"/>
<proteinExistence type="inferred from homology"/>
<keyword evidence="2" id="KW-0226">DNA condensation</keyword>
<dbReference type="EMBL" id="BQOL01000001">
    <property type="protein sequence ID" value="GKI18979.1"/>
    <property type="molecule type" value="Genomic_DNA"/>
</dbReference>
<comment type="caution">
    <text evidence="5">The sequence shown here is derived from an EMBL/GenBank/DDBJ whole genome shotgun (WGS) entry which is preliminary data.</text>
</comment>
<dbReference type="GO" id="GO:0003677">
    <property type="term" value="F:DNA binding"/>
    <property type="evidence" value="ECO:0007669"/>
    <property type="project" value="UniProtKB-KW"/>
</dbReference>
<gene>
    <name evidence="5" type="ORF">CE91St16_18870</name>
</gene>
<name>A0AA37KQ86_9BACT</name>